<reference evidence="4 5" key="1">
    <citation type="submission" date="2016-10" db="EMBL/GenBank/DDBJ databases">
        <authorList>
            <person name="de Groot N.N."/>
        </authorList>
    </citation>
    <scope>NUCLEOTIDE SEQUENCE [LARGE SCALE GENOMIC DNA]</scope>
    <source>
        <strain evidence="4 5">CGMCC 1.10267</strain>
    </source>
</reference>
<evidence type="ECO:0000259" key="3">
    <source>
        <dbReference type="Pfam" id="PF01464"/>
    </source>
</evidence>
<feature type="signal peptide" evidence="2">
    <location>
        <begin position="1"/>
        <end position="24"/>
    </location>
</feature>
<evidence type="ECO:0000313" key="5">
    <source>
        <dbReference type="Proteomes" id="UP000199495"/>
    </source>
</evidence>
<dbReference type="Proteomes" id="UP000199495">
    <property type="component" value="Unassembled WGS sequence"/>
</dbReference>
<dbReference type="SUPFAM" id="SSF53955">
    <property type="entry name" value="Lysozyme-like"/>
    <property type="match status" value="1"/>
</dbReference>
<proteinExistence type="inferred from homology"/>
<dbReference type="CDD" id="cd00254">
    <property type="entry name" value="LT-like"/>
    <property type="match status" value="1"/>
</dbReference>
<accession>A0A1G7VCY2</accession>
<evidence type="ECO:0000313" key="4">
    <source>
        <dbReference type="EMBL" id="SDG57577.1"/>
    </source>
</evidence>
<dbReference type="AlphaFoldDB" id="A0A1G7VCY2"/>
<dbReference type="Gene3D" id="1.10.530.10">
    <property type="match status" value="1"/>
</dbReference>
<feature type="domain" description="Transglycosylase SLT" evidence="3">
    <location>
        <begin position="36"/>
        <end position="129"/>
    </location>
</feature>
<dbReference type="InterPro" id="IPR008258">
    <property type="entry name" value="Transglycosylase_SLT_dom_1"/>
</dbReference>
<gene>
    <name evidence="4" type="ORF">SAMN04487974_10460</name>
</gene>
<dbReference type="STRING" id="440168.SAMN04487974_10460"/>
<organism evidence="4 5">
    <name type="scientific">Pelagibacterium luteolum</name>
    <dbReference type="NCBI Taxonomy" id="440168"/>
    <lineage>
        <taxon>Bacteria</taxon>
        <taxon>Pseudomonadati</taxon>
        <taxon>Pseudomonadota</taxon>
        <taxon>Alphaproteobacteria</taxon>
        <taxon>Hyphomicrobiales</taxon>
        <taxon>Devosiaceae</taxon>
        <taxon>Pelagibacterium</taxon>
    </lineage>
</organism>
<keyword evidence="2" id="KW-0732">Signal</keyword>
<dbReference type="EMBL" id="FNCS01000004">
    <property type="protein sequence ID" value="SDG57577.1"/>
    <property type="molecule type" value="Genomic_DNA"/>
</dbReference>
<comment type="similarity">
    <text evidence="1">Belongs to the virb1 family.</text>
</comment>
<dbReference type="InterPro" id="IPR023346">
    <property type="entry name" value="Lysozyme-like_dom_sf"/>
</dbReference>
<dbReference type="OrthoDB" id="9788661at2"/>
<keyword evidence="5" id="KW-1185">Reference proteome</keyword>
<feature type="chain" id="PRO_5011495126" evidence="2">
    <location>
        <begin position="25"/>
        <end position="320"/>
    </location>
</feature>
<protein>
    <submittedName>
        <fullName evidence="4">Transglycosylase SLT domain-containing protein</fullName>
    </submittedName>
</protein>
<dbReference type="RefSeq" id="WP_090595072.1">
    <property type="nucleotide sequence ID" value="NZ_FNCS01000004.1"/>
</dbReference>
<evidence type="ECO:0000256" key="1">
    <source>
        <dbReference type="ARBA" id="ARBA00009387"/>
    </source>
</evidence>
<evidence type="ECO:0000256" key="2">
    <source>
        <dbReference type="SAM" id="SignalP"/>
    </source>
</evidence>
<dbReference type="Pfam" id="PF01464">
    <property type="entry name" value="SLT"/>
    <property type="match status" value="1"/>
</dbReference>
<sequence length="320" mass="33813">MLAKRLIALFAALVLGLAITPANAQSHSRAQIEVLAQFYAQYYDVPLELVRRVINRESTFNPSARNGPYYGLMQILPATARTMGFRGQPSDLLNAETNLIYAVKYLRGAWLLANGSHDRAVQLYAAGYYYHARDAGLLEETGLRPGPATPVAPTPPTASAPVVVAEAPPPVAEVVDTIQTASISSEQVAVATAPLGFLPPARPLGLEVELGDDPASDALVAIAAAQAQTPTPRAPQAIPQRPDFDVATTLAYAEPLPVRTVSTAMLRAEAGMTFVPSATPLLPTAETASEQAELVADLRPSVDLIANTFALLDSLGPTAR</sequence>
<name>A0A1G7VCY2_9HYPH</name>